<evidence type="ECO:0000313" key="2">
    <source>
        <dbReference type="Proteomes" id="UP000480684"/>
    </source>
</evidence>
<sequence>MTVIDVPLSAAENVVVDDAVLVIPSLPHFKAIAAHAPHLLGAQALLPLLADVALQLAAVGIPVVPYWELLGPENGNRQTRANQSFWEKLDHSLSGPAGDIPRICSYGFRLFTQQVAITAEVMERFLADHPEIRTVIVPTWNFTRAAQAELPSDVGAAVAAHQAVLTGRSVINAIMPNRDRPSPLHLAGMEGNIGPRLNAITHYQRHNPRLAGRHRVALDVTWVYRPVQVAQALREQGIETVFVLHGPSQPHHGLGVLDNLGPVFKITRSDEGTPDPQWIAFAEALPAEGEGDLFANPFLKSNYLFHAGRHWPALAALGQATRDVAKALDVDAWLLSAIDTPSGRIVFKALGEAGARRILLPHGVPFHPDPFFADAEGVGFWSRRDADAFPVVRRNAVKRVTGHLEPAEQALPDIATLRGCLGLPPDKKVVLLLSSAVRLGDVPQLHFGDHLDALQTLLGGVPDEFHVAVRPKPYWDDPQFYPTILRLLGDPPAVSVLNGRYEGNDLFEQMAAADVVVTLNTFSTALLDAVRLGRPALCLGDVMGASHWPDVFPRVDGLGDFWTALAAAVADSSLAERQRRAIAGLREDGKDYAAELGALVRAVVA</sequence>
<proteinExistence type="predicted"/>
<protein>
    <recommendedName>
        <fullName evidence="3">Glycosyltransferase</fullName>
    </recommendedName>
</protein>
<name>A0A7C9UTB6_9PROT</name>
<dbReference type="AlphaFoldDB" id="A0A7C9UTB6"/>
<dbReference type="SUPFAM" id="SSF53756">
    <property type="entry name" value="UDP-Glycosyltransferase/glycogen phosphorylase"/>
    <property type="match status" value="1"/>
</dbReference>
<keyword evidence="2" id="KW-1185">Reference proteome</keyword>
<dbReference type="Proteomes" id="UP000480684">
    <property type="component" value="Unassembled WGS sequence"/>
</dbReference>
<gene>
    <name evidence="1" type="ORF">G4223_07575</name>
</gene>
<evidence type="ECO:0000313" key="1">
    <source>
        <dbReference type="EMBL" id="NFV79967.1"/>
    </source>
</evidence>
<reference evidence="1 2" key="1">
    <citation type="submission" date="2020-02" db="EMBL/GenBank/DDBJ databases">
        <authorList>
            <person name="Dziuba M."/>
            <person name="Kuznetsov B."/>
            <person name="Mardanov A."/>
            <person name="Ravin N."/>
            <person name="Grouzdev D."/>
        </authorList>
    </citation>
    <scope>NUCLEOTIDE SEQUENCE [LARGE SCALE GENOMIC DNA]</scope>
    <source>
        <strain evidence="1 2">SpK</strain>
    </source>
</reference>
<organism evidence="1 2">
    <name type="scientific">Magnetospirillum aberrantis SpK</name>
    <dbReference type="NCBI Taxonomy" id="908842"/>
    <lineage>
        <taxon>Bacteria</taxon>
        <taxon>Pseudomonadati</taxon>
        <taxon>Pseudomonadota</taxon>
        <taxon>Alphaproteobacteria</taxon>
        <taxon>Rhodospirillales</taxon>
        <taxon>Rhodospirillaceae</taxon>
        <taxon>Magnetospirillum</taxon>
    </lineage>
</organism>
<evidence type="ECO:0008006" key="3">
    <source>
        <dbReference type="Google" id="ProtNLM"/>
    </source>
</evidence>
<dbReference type="EMBL" id="JAAIYP010000034">
    <property type="protein sequence ID" value="NFV79967.1"/>
    <property type="molecule type" value="Genomic_DNA"/>
</dbReference>
<comment type="caution">
    <text evidence="1">The sequence shown here is derived from an EMBL/GenBank/DDBJ whole genome shotgun (WGS) entry which is preliminary data.</text>
</comment>
<dbReference type="RefSeq" id="WP_163677265.1">
    <property type="nucleotide sequence ID" value="NZ_JAAIYP010000034.1"/>
</dbReference>
<accession>A0A7C9UTB6</accession>